<accession>A0ACB8X1P0</accession>
<keyword evidence="2" id="KW-1185">Reference proteome</keyword>
<reference evidence="1" key="1">
    <citation type="submission" date="2022-04" db="EMBL/GenBank/DDBJ databases">
        <title>Jade perch genome.</title>
        <authorList>
            <person name="Chao B."/>
        </authorList>
    </citation>
    <scope>NUCLEOTIDE SEQUENCE</scope>
    <source>
        <strain evidence="1">CB-2022</strain>
    </source>
</reference>
<comment type="caution">
    <text evidence="1">The sequence shown here is derived from an EMBL/GenBank/DDBJ whole genome shotgun (WGS) entry which is preliminary data.</text>
</comment>
<proteinExistence type="predicted"/>
<gene>
    <name evidence="1" type="ORF">L3Q82_022560</name>
</gene>
<evidence type="ECO:0000313" key="1">
    <source>
        <dbReference type="EMBL" id="KAI3373995.1"/>
    </source>
</evidence>
<dbReference type="EMBL" id="CM041534">
    <property type="protein sequence ID" value="KAI3373995.1"/>
    <property type="molecule type" value="Genomic_DNA"/>
</dbReference>
<sequence length="268" mass="29020">MLTKLLRSGAAGGRGTCERRDSAAFRDKRGYRNSGHYFMWTVCMRAQRRKEVTSKAELQTGVSKLSVTVKSIVSSSFHHCKGRFRRGNDSVVASVIFYGIVCWASSITDRDRRRNGQTASPDALRRSGALFTHGAAGCAHFNVSSVSLERSSTPGPGPPRLDSAPHRASGSGSGVTTGALTAGRRNSDAPAPHHAKVERRQESVRTFPGDLFFFSFLLLSSLQSRRAALWGPPEREVEAQTGSLGLSAVCADLSSARFKALVWFSSPE</sequence>
<dbReference type="Proteomes" id="UP000831701">
    <property type="component" value="Chromosome 4"/>
</dbReference>
<organism evidence="1 2">
    <name type="scientific">Scortum barcoo</name>
    <name type="common">barcoo grunter</name>
    <dbReference type="NCBI Taxonomy" id="214431"/>
    <lineage>
        <taxon>Eukaryota</taxon>
        <taxon>Metazoa</taxon>
        <taxon>Chordata</taxon>
        <taxon>Craniata</taxon>
        <taxon>Vertebrata</taxon>
        <taxon>Euteleostomi</taxon>
        <taxon>Actinopterygii</taxon>
        <taxon>Neopterygii</taxon>
        <taxon>Teleostei</taxon>
        <taxon>Neoteleostei</taxon>
        <taxon>Acanthomorphata</taxon>
        <taxon>Eupercaria</taxon>
        <taxon>Centrarchiformes</taxon>
        <taxon>Terapontoidei</taxon>
        <taxon>Terapontidae</taxon>
        <taxon>Scortum</taxon>
    </lineage>
</organism>
<name>A0ACB8X1P0_9TELE</name>
<protein>
    <submittedName>
        <fullName evidence="1">Uncharacterized protein</fullName>
    </submittedName>
</protein>
<evidence type="ECO:0000313" key="2">
    <source>
        <dbReference type="Proteomes" id="UP000831701"/>
    </source>
</evidence>